<keyword evidence="5" id="KW-1185">Reference proteome</keyword>
<keyword evidence="1" id="KW-0677">Repeat</keyword>
<dbReference type="PANTHER" id="PTHR10039:SF15">
    <property type="entry name" value="NACHT DOMAIN-CONTAINING PROTEIN"/>
    <property type="match status" value="1"/>
</dbReference>
<feature type="region of interest" description="Disordered" evidence="2">
    <location>
        <begin position="1"/>
        <end position="53"/>
    </location>
</feature>
<accession>A0AAX6MLS7</accession>
<sequence>MNRQENIISDERCETQRESTTQFNTSVEQSTPTTNATSAQAIQPSPTSSQPNQVDAIINWPEPFWAEAVRELQREKPNVYHDLDAILRENLEGDRDGPPDLERLASDVLDVARSEKEKTKKSLSSDRRRIFHDVIGHAKTILDRAKPLLDLDPTGYAKLVCVPLTLALGPSEVLASIVRQLSRSGENEKASQLIMNHWKRFLDQNGLNEKPPKLALQECEDLLEKIFGITDQITIIIDALDECADPRELLEVFQNFEEKLKNRTSPAIKVFLSSRDEVKVLDQLRPDLCEELVLRPEDTAEDLQVFIDTSIGDAIKKSRSHPLRIDGNLKRDIISALVDHGKGAFKWTQLHLALISDFCNEDDIRKSLYEIRAESSSTYLNEAVNTLDSKQLLRLYDTYDLLYKQNVRGRRNGEIHFRRVMRLVLVHITSKTTLRRSVNSTLTVELLMGMAATDPKEVKDPEGGITKEYIQRITSNFLVINKDSTVGFSHVSVKEYLQHARSGFFSDSISNAYVAASCLSSVRYFYRDITAETLYMTKKLSPAEYFLCYSILYWKVHYGATDSKGQQEDPLRDQFSKFMVTKDVGDAYKAGQEEIVEQLLTDEVKNIDINSRDRRGRTPLSLAGGKENISTLLLNRGADPQITDFLGRTYLWFATLRLSSYPEEIHPTSFSFLNKIGLATKLAISLASCDFLSSGHCTSWRPVVLALLLMLSEIGGVSFKTSCEHRYFAFVGNPYPKFKFEEFHIGMLFDGLDGLSYEFDSRYEARIQSITTGLKGVEREGYSAQHLIQQRIVKPLEDLLEDIWLKGYEELDSQLFPAASDLVDWKIVWRRYEEPAKENGLDDSPFREALIAFSDYVK</sequence>
<evidence type="ECO:0000256" key="2">
    <source>
        <dbReference type="SAM" id="MobiDB-lite"/>
    </source>
</evidence>
<dbReference type="PANTHER" id="PTHR10039">
    <property type="entry name" value="AMELOGENIN"/>
    <property type="match status" value="1"/>
</dbReference>
<proteinExistence type="predicted"/>
<evidence type="ECO:0000313" key="5">
    <source>
        <dbReference type="Proteomes" id="UP001369815"/>
    </source>
</evidence>
<organism evidence="4 5">
    <name type="scientific">Daldinia eschscholtzii</name>
    <dbReference type="NCBI Taxonomy" id="292717"/>
    <lineage>
        <taxon>Eukaryota</taxon>
        <taxon>Fungi</taxon>
        <taxon>Dikarya</taxon>
        <taxon>Ascomycota</taxon>
        <taxon>Pezizomycotina</taxon>
        <taxon>Sordariomycetes</taxon>
        <taxon>Xylariomycetidae</taxon>
        <taxon>Xylariales</taxon>
        <taxon>Hypoxylaceae</taxon>
        <taxon>Daldinia</taxon>
    </lineage>
</organism>
<dbReference type="InterPro" id="IPR036770">
    <property type="entry name" value="Ankyrin_rpt-contain_sf"/>
</dbReference>
<dbReference type="Pfam" id="PF24883">
    <property type="entry name" value="NPHP3_N"/>
    <property type="match status" value="1"/>
</dbReference>
<feature type="domain" description="Nephrocystin 3-like N-terminal" evidence="3">
    <location>
        <begin position="170"/>
        <end position="275"/>
    </location>
</feature>
<name>A0AAX6MLS7_9PEZI</name>
<dbReference type="Gene3D" id="1.25.40.20">
    <property type="entry name" value="Ankyrin repeat-containing domain"/>
    <property type="match status" value="1"/>
</dbReference>
<evidence type="ECO:0000256" key="1">
    <source>
        <dbReference type="ARBA" id="ARBA00022737"/>
    </source>
</evidence>
<evidence type="ECO:0000259" key="3">
    <source>
        <dbReference type="Pfam" id="PF24883"/>
    </source>
</evidence>
<dbReference type="SUPFAM" id="SSF48403">
    <property type="entry name" value="Ankyrin repeat"/>
    <property type="match status" value="1"/>
</dbReference>
<feature type="compositionally biased region" description="Polar residues" evidence="2">
    <location>
        <begin position="18"/>
        <end position="53"/>
    </location>
</feature>
<reference evidence="4 5" key="1">
    <citation type="journal article" date="2024" name="Front Chem Biol">
        <title>Unveiling the potential of Daldinia eschscholtzii MFLUCC 19-0629 through bioactivity and bioinformatics studies for enhanced sustainable agriculture production.</title>
        <authorList>
            <person name="Brooks S."/>
            <person name="Weaver J.A."/>
            <person name="Klomchit A."/>
            <person name="Alharthi S.A."/>
            <person name="Onlamun T."/>
            <person name="Nurani R."/>
            <person name="Vong T.K."/>
            <person name="Alberti F."/>
            <person name="Greco C."/>
        </authorList>
    </citation>
    <scope>NUCLEOTIDE SEQUENCE [LARGE SCALE GENOMIC DNA]</scope>
    <source>
        <strain evidence="4">MFLUCC 19-0629</strain>
    </source>
</reference>
<dbReference type="EMBL" id="JBANMG010000005">
    <property type="protein sequence ID" value="KAK6953403.1"/>
    <property type="molecule type" value="Genomic_DNA"/>
</dbReference>
<gene>
    <name evidence="4" type="ORF">Daesc_005707</name>
</gene>
<comment type="caution">
    <text evidence="4">The sequence shown here is derived from an EMBL/GenBank/DDBJ whole genome shotgun (WGS) entry which is preliminary data.</text>
</comment>
<dbReference type="AlphaFoldDB" id="A0AAX6MLS7"/>
<dbReference type="InterPro" id="IPR056884">
    <property type="entry name" value="NPHP3-like_N"/>
</dbReference>
<evidence type="ECO:0000313" key="4">
    <source>
        <dbReference type="EMBL" id="KAK6953403.1"/>
    </source>
</evidence>
<dbReference type="Proteomes" id="UP001369815">
    <property type="component" value="Unassembled WGS sequence"/>
</dbReference>
<protein>
    <recommendedName>
        <fullName evidence="3">Nephrocystin 3-like N-terminal domain-containing protein</fullName>
    </recommendedName>
</protein>